<keyword evidence="9" id="KW-1185">Reference proteome</keyword>
<dbReference type="Pfam" id="PF03009">
    <property type="entry name" value="GDPD"/>
    <property type="match status" value="1"/>
</dbReference>
<evidence type="ECO:0000256" key="5">
    <source>
        <dbReference type="ARBA" id="ARBA00022801"/>
    </source>
</evidence>
<keyword evidence="3" id="KW-0732">Signal</keyword>
<dbReference type="InterPro" id="IPR030395">
    <property type="entry name" value="GP_PDE_dom"/>
</dbReference>
<keyword evidence="4" id="KW-0319">Glycerol metabolism</keyword>
<keyword evidence="5 8" id="KW-0378">Hydrolase</keyword>
<organism evidence="8 9">
    <name type="scientific">Tenacibaculum platacis</name>
    <dbReference type="NCBI Taxonomy" id="3137852"/>
    <lineage>
        <taxon>Bacteria</taxon>
        <taxon>Pseudomonadati</taxon>
        <taxon>Bacteroidota</taxon>
        <taxon>Flavobacteriia</taxon>
        <taxon>Flavobacteriales</taxon>
        <taxon>Flavobacteriaceae</taxon>
        <taxon>Tenacibaculum</taxon>
    </lineage>
</organism>
<dbReference type="Proteomes" id="UP001497416">
    <property type="component" value="Unassembled WGS sequence"/>
</dbReference>
<evidence type="ECO:0000256" key="2">
    <source>
        <dbReference type="ARBA" id="ARBA00012247"/>
    </source>
</evidence>
<dbReference type="PANTHER" id="PTHR43620">
    <property type="entry name" value="GLYCEROPHOSPHORYL DIESTER PHOSPHODIESTERASE"/>
    <property type="match status" value="1"/>
</dbReference>
<dbReference type="NCBIfam" id="NF008354">
    <property type="entry name" value="PRK11143.1"/>
    <property type="match status" value="1"/>
</dbReference>
<dbReference type="EC" id="3.1.4.46" evidence="2"/>
<proteinExistence type="inferred from homology"/>
<dbReference type="PANTHER" id="PTHR43620:SF7">
    <property type="entry name" value="GLYCEROPHOSPHODIESTER PHOSPHODIESTERASE GDPD5-RELATED"/>
    <property type="match status" value="1"/>
</dbReference>
<dbReference type="PROSITE" id="PS51704">
    <property type="entry name" value="GP_PDE"/>
    <property type="match status" value="1"/>
</dbReference>
<evidence type="ECO:0000259" key="7">
    <source>
        <dbReference type="PROSITE" id="PS51704"/>
    </source>
</evidence>
<dbReference type="Gene3D" id="3.20.20.190">
    <property type="entry name" value="Phosphatidylinositol (PI) phosphodiesterase"/>
    <property type="match status" value="1"/>
</dbReference>
<evidence type="ECO:0000256" key="3">
    <source>
        <dbReference type="ARBA" id="ARBA00022729"/>
    </source>
</evidence>
<dbReference type="InterPro" id="IPR017946">
    <property type="entry name" value="PLC-like_Pdiesterase_TIM-brl"/>
</dbReference>
<evidence type="ECO:0000313" key="9">
    <source>
        <dbReference type="Proteomes" id="UP001497416"/>
    </source>
</evidence>
<dbReference type="SUPFAM" id="SSF51695">
    <property type="entry name" value="PLC-like phosphodiesterases"/>
    <property type="match status" value="1"/>
</dbReference>
<comment type="catalytic activity">
    <reaction evidence="6">
        <text>a sn-glycero-3-phosphodiester + H2O = an alcohol + sn-glycerol 3-phosphate + H(+)</text>
        <dbReference type="Rhea" id="RHEA:12969"/>
        <dbReference type="ChEBI" id="CHEBI:15377"/>
        <dbReference type="ChEBI" id="CHEBI:15378"/>
        <dbReference type="ChEBI" id="CHEBI:30879"/>
        <dbReference type="ChEBI" id="CHEBI:57597"/>
        <dbReference type="ChEBI" id="CHEBI:83408"/>
        <dbReference type="EC" id="3.1.4.46"/>
    </reaction>
</comment>
<dbReference type="GO" id="GO:0008889">
    <property type="term" value="F:glycerophosphodiester phosphodiesterase activity"/>
    <property type="evidence" value="ECO:0007669"/>
    <property type="project" value="UniProtKB-EC"/>
</dbReference>
<name>A0ABM9NVW0_9FLAO</name>
<evidence type="ECO:0000256" key="6">
    <source>
        <dbReference type="ARBA" id="ARBA00047512"/>
    </source>
</evidence>
<comment type="caution">
    <text evidence="8">The sequence shown here is derived from an EMBL/GenBank/DDBJ whole genome shotgun (WGS) entry which is preliminary data.</text>
</comment>
<feature type="domain" description="GP-PDE" evidence="7">
    <location>
        <begin position="4"/>
        <end position="249"/>
    </location>
</feature>
<sequence>MNSKIVVAHRGASGYLPEHTMEAKAMAYAMNPDFIEQDLVLSKDDVPVVIHDIYLDDVTDVAVKFPSRKREDDRYYVIDFTFEELQSLHVSERFDPKTGEQFYPSRFPKGKGSFKLHSLQQEIELIQGLNKSTGKSIGIYPEIKNPEFHLKNGKDIAQITIEVLSEYGYTTKKDNCIFQCFDAKELERVRKELKSDLFLVQLIEFPEETKQLDHFATYADGIGPWYKQVIDKKVNGKWQFTSLVEDAHK</sequence>
<gene>
    <name evidence="8" type="ORF">T190607A01A_11140</name>
</gene>
<reference evidence="8 9" key="1">
    <citation type="submission" date="2024-05" db="EMBL/GenBank/DDBJ databases">
        <authorList>
            <person name="Duchaud E."/>
        </authorList>
    </citation>
    <scope>NUCLEOTIDE SEQUENCE [LARGE SCALE GENOMIC DNA]</scope>
    <source>
        <strain evidence="8">Ena-SAMPLE-TAB-13-05-2024-13:56:06:370-140302</strain>
    </source>
</reference>
<protein>
    <recommendedName>
        <fullName evidence="2">glycerophosphodiester phosphodiesterase</fullName>
        <ecNumber evidence="2">3.1.4.46</ecNumber>
    </recommendedName>
</protein>
<evidence type="ECO:0000256" key="4">
    <source>
        <dbReference type="ARBA" id="ARBA00022798"/>
    </source>
</evidence>
<accession>A0ABM9NVW0</accession>
<evidence type="ECO:0000256" key="1">
    <source>
        <dbReference type="ARBA" id="ARBA00007277"/>
    </source>
</evidence>
<comment type="similarity">
    <text evidence="1">Belongs to the glycerophosphoryl diester phosphodiesterase family.</text>
</comment>
<evidence type="ECO:0000313" key="8">
    <source>
        <dbReference type="EMBL" id="CAL2081097.1"/>
    </source>
</evidence>
<dbReference type="EMBL" id="CAXIXY010000003">
    <property type="protein sequence ID" value="CAL2081097.1"/>
    <property type="molecule type" value="Genomic_DNA"/>
</dbReference>